<protein>
    <submittedName>
        <fullName evidence="3">General secretion pathway protein GspN</fullName>
    </submittedName>
</protein>
<dbReference type="OrthoDB" id="6051102at2"/>
<evidence type="ECO:0000256" key="1">
    <source>
        <dbReference type="SAM" id="MobiDB-lite"/>
    </source>
</evidence>
<feature type="compositionally biased region" description="Low complexity" evidence="1">
    <location>
        <begin position="188"/>
        <end position="202"/>
    </location>
</feature>
<evidence type="ECO:0000256" key="2">
    <source>
        <dbReference type="SAM" id="Phobius"/>
    </source>
</evidence>
<dbReference type="AlphaFoldDB" id="A0A2S6ZKX7"/>
<gene>
    <name evidence="3" type="ORF">XthCFBP4691_02295</name>
</gene>
<keyword evidence="4" id="KW-1185">Reference proteome</keyword>
<feature type="transmembrane region" description="Helical" evidence="2">
    <location>
        <begin position="12"/>
        <end position="32"/>
    </location>
</feature>
<feature type="region of interest" description="Disordered" evidence="1">
    <location>
        <begin position="160"/>
        <end position="262"/>
    </location>
</feature>
<evidence type="ECO:0000313" key="4">
    <source>
        <dbReference type="Proteomes" id="UP000239898"/>
    </source>
</evidence>
<sequence length="262" mass="27341">MRIEAIGLRTVWLATVALWGLLIWALGLAGLGQRIVPLPNDPAMTQRLPALPAPLGDRLGDYSRYAEIAARPVFAEDRRPHPFFLSADNGQSATPSVRLTGVLLTDSFKMATLTTEQGDSLRLQQGHDPVQGWRLLSLQPRRAVVSGAGGTQTLELQVFDGKGGQPPTALGQGARAPGAPPLPPPPAASAVNAPATTTAAPYSPAPAGAPGPAAASTPTPTGPAAAPAPSSEQLQAIRERIEARRRQLQQQRQNGTTPGQNP</sequence>
<evidence type="ECO:0000313" key="3">
    <source>
        <dbReference type="EMBL" id="PPT92829.1"/>
    </source>
</evidence>
<dbReference type="RefSeq" id="WP_128418932.1">
    <property type="nucleotide sequence ID" value="NZ_CP049017.1"/>
</dbReference>
<proteinExistence type="predicted"/>
<dbReference type="NCBIfam" id="NF041470">
    <property type="entry name" value="sec_prot_XpsN"/>
    <property type="match status" value="1"/>
</dbReference>
<dbReference type="Proteomes" id="UP000239898">
    <property type="component" value="Unassembled WGS sequence"/>
</dbReference>
<organism evidence="3 4">
    <name type="scientific">Xanthomonas theicola</name>
    <dbReference type="NCBI Taxonomy" id="56464"/>
    <lineage>
        <taxon>Bacteria</taxon>
        <taxon>Pseudomonadati</taxon>
        <taxon>Pseudomonadota</taxon>
        <taxon>Gammaproteobacteria</taxon>
        <taxon>Lysobacterales</taxon>
        <taxon>Lysobacteraceae</taxon>
        <taxon>Xanthomonas</taxon>
    </lineage>
</organism>
<dbReference type="EMBL" id="MIGX01000005">
    <property type="protein sequence ID" value="PPT92829.1"/>
    <property type="molecule type" value="Genomic_DNA"/>
</dbReference>
<comment type="caution">
    <text evidence="3">The sequence shown here is derived from an EMBL/GenBank/DDBJ whole genome shotgun (WGS) entry which is preliminary data.</text>
</comment>
<keyword evidence="2" id="KW-1133">Transmembrane helix</keyword>
<feature type="compositionally biased region" description="Pro residues" evidence="1">
    <location>
        <begin position="178"/>
        <end position="187"/>
    </location>
</feature>
<dbReference type="InterPro" id="IPR048187">
    <property type="entry name" value="XpsN-like"/>
</dbReference>
<keyword evidence="2" id="KW-0812">Transmembrane</keyword>
<accession>A0A2S6ZKX7</accession>
<feature type="compositionally biased region" description="Low complexity" evidence="1">
    <location>
        <begin position="210"/>
        <end position="236"/>
    </location>
</feature>
<name>A0A2S6ZKX7_9XANT</name>
<reference evidence="3 4" key="1">
    <citation type="submission" date="2016-08" db="EMBL/GenBank/DDBJ databases">
        <title>Evolution of the type three secretion system and type three effector repertoires in Xanthomonas.</title>
        <authorList>
            <person name="Merda D."/>
            <person name="Briand M."/>
            <person name="Bosis E."/>
            <person name="Rousseau C."/>
            <person name="Portier P."/>
            <person name="Jacques M.-A."/>
            <person name="Fischer-Le Saux M."/>
        </authorList>
    </citation>
    <scope>NUCLEOTIDE SEQUENCE [LARGE SCALE GENOMIC DNA]</scope>
    <source>
        <strain evidence="3 4">CFBP 4691</strain>
    </source>
</reference>
<keyword evidence="2" id="KW-0472">Membrane</keyword>